<evidence type="ECO:0000313" key="2">
    <source>
        <dbReference type="Proteomes" id="UP000030111"/>
    </source>
</evidence>
<dbReference type="RefSeq" id="WP_035755198.1">
    <property type="nucleotide sequence ID" value="NZ_JRLY01000059.1"/>
</dbReference>
<accession>A0A0A2MEH0</accession>
<feature type="non-terminal residue" evidence="1">
    <location>
        <position position="1"/>
    </location>
</feature>
<dbReference type="eggNOG" id="COG3291">
    <property type="taxonomic scope" value="Bacteria"/>
</dbReference>
<name>A0A0A2MEH0_9FLAO</name>
<dbReference type="EMBL" id="JRLY01000059">
    <property type="protein sequence ID" value="KGO89853.1"/>
    <property type="molecule type" value="Genomic_DNA"/>
</dbReference>
<organism evidence="1 2">
    <name type="scientific">Flavobacterium subsaxonicum WB 4.1-42 = DSM 21790</name>
    <dbReference type="NCBI Taxonomy" id="1121898"/>
    <lineage>
        <taxon>Bacteria</taxon>
        <taxon>Pseudomonadati</taxon>
        <taxon>Bacteroidota</taxon>
        <taxon>Flavobacteriia</taxon>
        <taxon>Flavobacteriales</taxon>
        <taxon>Flavobacteriaceae</taxon>
        <taxon>Flavobacterium</taxon>
    </lineage>
</organism>
<sequence>NATQYTATNEQVIWVRVEDAETGCYSLTSFQVILNKPVDLIQPTPLVLCEDGTPNDGKTLFDLTVKNTEILGPMGIGMGNVVTYYTTQADALAGTNAIPNPEEYTNTTNAQTLFVEVTTPAGCKSYITLTIRVLPLPVPNINPTALEKCDDISADGTETFNLTDAAAQILANDTLSQLSYWPTEEDANNGTNEILTPTAWPSATGSV</sequence>
<feature type="non-terminal residue" evidence="1">
    <location>
        <position position="207"/>
    </location>
</feature>
<protein>
    <submittedName>
        <fullName evidence="1">Uncharacterized protein</fullName>
    </submittedName>
</protein>
<dbReference type="AlphaFoldDB" id="A0A0A2MEH0"/>
<proteinExistence type="predicted"/>
<evidence type="ECO:0000313" key="1">
    <source>
        <dbReference type="EMBL" id="KGO89853.1"/>
    </source>
</evidence>
<dbReference type="Proteomes" id="UP000030111">
    <property type="component" value="Unassembled WGS sequence"/>
</dbReference>
<reference evidence="1 2" key="1">
    <citation type="submission" date="2013-09" db="EMBL/GenBank/DDBJ databases">
        <authorList>
            <person name="Zeng Z."/>
            <person name="Chen C."/>
        </authorList>
    </citation>
    <scope>NUCLEOTIDE SEQUENCE [LARGE SCALE GENOMIC DNA]</scope>
    <source>
        <strain evidence="1 2">WB 4.1-42</strain>
    </source>
</reference>
<comment type="caution">
    <text evidence="1">The sequence shown here is derived from an EMBL/GenBank/DDBJ whole genome shotgun (WGS) entry which is preliminary data.</text>
</comment>
<keyword evidence="2" id="KW-1185">Reference proteome</keyword>
<gene>
    <name evidence="1" type="ORF">Q766_21170</name>
</gene>